<reference evidence="2" key="1">
    <citation type="submission" date="2021-11" db="EMBL/GenBank/DDBJ databases">
        <authorList>
            <person name="Schell T."/>
        </authorList>
    </citation>
    <scope>NUCLEOTIDE SEQUENCE</scope>
    <source>
        <strain evidence="2">M5</strain>
    </source>
</reference>
<name>A0A8J2RT60_9CRUS</name>
<dbReference type="EMBL" id="CAKKLH010000081">
    <property type="protein sequence ID" value="CAH0102449.1"/>
    <property type="molecule type" value="Genomic_DNA"/>
</dbReference>
<keyword evidence="1" id="KW-0812">Transmembrane</keyword>
<keyword evidence="1" id="KW-0472">Membrane</keyword>
<feature type="transmembrane region" description="Helical" evidence="1">
    <location>
        <begin position="60"/>
        <end position="80"/>
    </location>
</feature>
<dbReference type="Proteomes" id="UP000789390">
    <property type="component" value="Unassembled WGS sequence"/>
</dbReference>
<organism evidence="2 3">
    <name type="scientific">Daphnia galeata</name>
    <dbReference type="NCBI Taxonomy" id="27404"/>
    <lineage>
        <taxon>Eukaryota</taxon>
        <taxon>Metazoa</taxon>
        <taxon>Ecdysozoa</taxon>
        <taxon>Arthropoda</taxon>
        <taxon>Crustacea</taxon>
        <taxon>Branchiopoda</taxon>
        <taxon>Diplostraca</taxon>
        <taxon>Cladocera</taxon>
        <taxon>Anomopoda</taxon>
        <taxon>Daphniidae</taxon>
        <taxon>Daphnia</taxon>
    </lineage>
</organism>
<keyword evidence="1" id="KW-1133">Transmembrane helix</keyword>
<evidence type="ECO:0000313" key="2">
    <source>
        <dbReference type="EMBL" id="CAH0102449.1"/>
    </source>
</evidence>
<accession>A0A8J2RT60</accession>
<evidence type="ECO:0000256" key="1">
    <source>
        <dbReference type="SAM" id="Phobius"/>
    </source>
</evidence>
<protein>
    <submittedName>
        <fullName evidence="2">Uncharacterized protein</fullName>
    </submittedName>
</protein>
<evidence type="ECO:0000313" key="3">
    <source>
        <dbReference type="Proteomes" id="UP000789390"/>
    </source>
</evidence>
<keyword evidence="3" id="KW-1185">Reference proteome</keyword>
<gene>
    <name evidence="2" type="ORF">DGAL_LOCUS4845</name>
</gene>
<sequence length="213" mass="24832">MPGQQKWPSTTISNRMVLETRKIKKTNIFPPSQWTVHYAPPGSEVTGCHLKKPRPAWKTLALWLRLAVTYSMYMSLLMAAPGSHCPWLHLYEESENDGGSIFWKRFVLPNYLSQLCLSSLRSICYLNVVLYLIRMLAMKPLPLLLGRQISQRRFPLGVYFLPGPRKLRRLLYHRQHDECDIDESFADGFHLLLYLQVVYLPVRSRSDNLQENV</sequence>
<feature type="transmembrane region" description="Helical" evidence="1">
    <location>
        <begin position="111"/>
        <end position="133"/>
    </location>
</feature>
<comment type="caution">
    <text evidence="2">The sequence shown here is derived from an EMBL/GenBank/DDBJ whole genome shotgun (WGS) entry which is preliminary data.</text>
</comment>
<proteinExistence type="predicted"/>
<dbReference type="AlphaFoldDB" id="A0A8J2RT60"/>